<protein>
    <recommendedName>
        <fullName evidence="3">rRNA methyltransferase</fullName>
    </recommendedName>
</protein>
<reference evidence="1 2" key="1">
    <citation type="submission" date="2017-08" db="EMBL/GenBank/DDBJ databases">
        <authorList>
            <person name="de Groot N.N."/>
        </authorList>
    </citation>
    <scope>NUCLEOTIDE SEQUENCE [LARGE SCALE GENOMIC DNA]</scope>
    <source>
        <strain evidence="1 2">JC228</strain>
    </source>
</reference>
<evidence type="ECO:0000313" key="2">
    <source>
        <dbReference type="Proteomes" id="UP000219546"/>
    </source>
</evidence>
<dbReference type="Proteomes" id="UP000219546">
    <property type="component" value="Unassembled WGS sequence"/>
</dbReference>
<dbReference type="AlphaFoldDB" id="A0A285D5G7"/>
<dbReference type="EMBL" id="OAOP01000010">
    <property type="protein sequence ID" value="SNX75019.1"/>
    <property type="molecule type" value="Genomic_DNA"/>
</dbReference>
<evidence type="ECO:0008006" key="3">
    <source>
        <dbReference type="Google" id="ProtNLM"/>
    </source>
</evidence>
<name>A0A285D5G7_9BACI</name>
<sequence>MWKLANGKLIQTTDKSRVKFRTNISRSILDQLNTLAEENYTHVNYLIETGLKSVLSEGVITYNKNNRPKDRVQYKTTYDKELLEQVKEFAAEHNLFINDVIEYSVKFIKTDDIKDKSYKHRVE</sequence>
<gene>
    <name evidence="1" type="ORF">SAMN05877753_110219</name>
</gene>
<evidence type="ECO:0000313" key="1">
    <source>
        <dbReference type="EMBL" id="SNX75019.1"/>
    </source>
</evidence>
<accession>A0A285D5G7</accession>
<proteinExistence type="predicted"/>
<dbReference type="RefSeq" id="WP_097160250.1">
    <property type="nucleotide sequence ID" value="NZ_JBEPMQ010000011.1"/>
</dbReference>
<keyword evidence="2" id="KW-1185">Reference proteome</keyword>
<organism evidence="1 2">
    <name type="scientific">Bacillus oleivorans</name>
    <dbReference type="NCBI Taxonomy" id="1448271"/>
    <lineage>
        <taxon>Bacteria</taxon>
        <taxon>Bacillati</taxon>
        <taxon>Bacillota</taxon>
        <taxon>Bacilli</taxon>
        <taxon>Bacillales</taxon>
        <taxon>Bacillaceae</taxon>
        <taxon>Bacillus</taxon>
    </lineage>
</organism>
<dbReference type="OrthoDB" id="2437085at2"/>